<keyword evidence="8" id="KW-0539">Nucleus</keyword>
<dbReference type="RefSeq" id="XP_021879898.1">
    <property type="nucleotide sequence ID" value="XM_022027905.1"/>
</dbReference>
<organism evidence="13 14">
    <name type="scientific">Lobosporangium transversale</name>
    <dbReference type="NCBI Taxonomy" id="64571"/>
    <lineage>
        <taxon>Eukaryota</taxon>
        <taxon>Fungi</taxon>
        <taxon>Fungi incertae sedis</taxon>
        <taxon>Mucoromycota</taxon>
        <taxon>Mortierellomycotina</taxon>
        <taxon>Mortierellomycetes</taxon>
        <taxon>Mortierellales</taxon>
        <taxon>Mortierellaceae</taxon>
        <taxon>Lobosporangium</taxon>
    </lineage>
</organism>
<dbReference type="GO" id="GO:0044614">
    <property type="term" value="C:nuclear pore cytoplasmic filaments"/>
    <property type="evidence" value="ECO:0007669"/>
    <property type="project" value="TreeGrafter"/>
</dbReference>
<comment type="subcellular location">
    <subcellularLocation>
        <location evidence="1">Nucleus</location>
        <location evidence="1">Nuclear pore complex</location>
    </subcellularLocation>
</comment>
<keyword evidence="5" id="KW-0653">Protein transport</keyword>
<dbReference type="Proteomes" id="UP000193648">
    <property type="component" value="Unassembled WGS sequence"/>
</dbReference>
<dbReference type="Gene3D" id="1.25.40.510">
    <property type="entry name" value="GLE1-like"/>
    <property type="match status" value="1"/>
</dbReference>
<evidence type="ECO:0000256" key="7">
    <source>
        <dbReference type="ARBA" id="ARBA00023132"/>
    </source>
</evidence>
<dbReference type="InParanoid" id="A0A1Y2GIJ0"/>
<evidence type="ECO:0000313" key="13">
    <source>
        <dbReference type="EMBL" id="ORZ12033.1"/>
    </source>
</evidence>
<comment type="caution">
    <text evidence="13">The sequence shown here is derived from an EMBL/GenBank/DDBJ whole genome shotgun (WGS) entry which is preliminary data.</text>
</comment>
<dbReference type="GO" id="GO:0031369">
    <property type="term" value="F:translation initiation factor binding"/>
    <property type="evidence" value="ECO:0007669"/>
    <property type="project" value="TreeGrafter"/>
</dbReference>
<evidence type="ECO:0000256" key="4">
    <source>
        <dbReference type="ARBA" id="ARBA00022816"/>
    </source>
</evidence>
<evidence type="ECO:0000256" key="11">
    <source>
        <dbReference type="SAM" id="Coils"/>
    </source>
</evidence>
<evidence type="ECO:0000256" key="12">
    <source>
        <dbReference type="SAM" id="MobiDB-lite"/>
    </source>
</evidence>
<dbReference type="InterPro" id="IPR012476">
    <property type="entry name" value="GLE1"/>
</dbReference>
<sequence>MSTGELPLEYILRRSVTDGFVQRDDPELERLRHSGTTNTVRKGGSFGYDGGLDSETDSSDDANHSQKKLPLSRDPSIYYQKIGLASTTKHVSPNTKANAKAAAATVEGSYVFNTINNRRNSQTSRLSAGINGSLSSHYRPPPRGYGLTEYSTSEEEEEEEEEKDQDSFTDEDEYYFTTDSEDEASPVVPNRTAKSGALPGPVDRNKLELAHYVAHITGRMDPWDLKLQQLQEEGKEIAPRIAEKITQDFKQLDTNHSKTAGVYNISGDHQDIAQRLKAMTLETEAIKEQRKKEIDARNQAMTEQIEACLAQIKEERETAIRIREQALKEEKEAKERVAKEAEEKKKAEAAKKEAQVKAAADAAAAAAESAKRAAVAAAEKASAESSAIFVSEAAREEYGRYSQILEHIRTKVLPTVTNNPAIKKFCFGARRDIVASIGQLINKQEEVYRVATEINNYFKKTMSNSQDAYFWVLNCTAKKLVKQAETEALVKSAPTFPLAYVAVLLFMDHPQFLDVLMSRFAKKCPYVTPIYIQKGPNDTSDEFLAKLGYKKSGKGFESEAQYNARQCAMFTLYCAIMQTTPAVGRNIHSMSHAWTWMARILNMPPRPITPSLITVFLEVCGNSYLSNYRQQAHKVLRLLKNEFIAMVPKQGIDGTTRLLTLLEDYAKSGGQIPIAEGRNFDR</sequence>
<dbReference type="STRING" id="64571.A0A1Y2GIJ0"/>
<accession>A0A1Y2GIJ0</accession>
<name>A0A1Y2GIJ0_9FUNG</name>
<dbReference type="InterPro" id="IPR038506">
    <property type="entry name" value="GLE1-like_sf"/>
</dbReference>
<dbReference type="Pfam" id="PF07817">
    <property type="entry name" value="GLE1"/>
    <property type="match status" value="1"/>
</dbReference>
<dbReference type="GeneID" id="33569748"/>
<dbReference type="GO" id="GO:0005737">
    <property type="term" value="C:cytoplasm"/>
    <property type="evidence" value="ECO:0007669"/>
    <property type="project" value="TreeGrafter"/>
</dbReference>
<protein>
    <recommendedName>
        <fullName evidence="9">mRNA export factor GLE1</fullName>
    </recommendedName>
    <alternativeName>
        <fullName evidence="10">Nucleoporin GLE1</fullName>
    </alternativeName>
</protein>
<dbReference type="OrthoDB" id="420884at2759"/>
<dbReference type="PANTHER" id="PTHR12960">
    <property type="entry name" value="GLE-1-RELATED"/>
    <property type="match status" value="1"/>
</dbReference>
<dbReference type="GO" id="GO:0016973">
    <property type="term" value="P:poly(A)+ mRNA export from nucleus"/>
    <property type="evidence" value="ECO:0007669"/>
    <property type="project" value="InterPro"/>
</dbReference>
<evidence type="ECO:0000256" key="1">
    <source>
        <dbReference type="ARBA" id="ARBA00004567"/>
    </source>
</evidence>
<dbReference type="GO" id="GO:0000822">
    <property type="term" value="F:inositol hexakisphosphate binding"/>
    <property type="evidence" value="ECO:0007669"/>
    <property type="project" value="TreeGrafter"/>
</dbReference>
<keyword evidence="7" id="KW-0906">Nuclear pore complex</keyword>
<keyword evidence="6" id="KW-0811">Translocation</keyword>
<dbReference type="GO" id="GO:0015031">
    <property type="term" value="P:protein transport"/>
    <property type="evidence" value="ECO:0007669"/>
    <property type="project" value="UniProtKB-KW"/>
</dbReference>
<dbReference type="EMBL" id="MCFF01000026">
    <property type="protein sequence ID" value="ORZ12033.1"/>
    <property type="molecule type" value="Genomic_DNA"/>
</dbReference>
<reference evidence="13 14" key="1">
    <citation type="submission" date="2016-07" db="EMBL/GenBank/DDBJ databases">
        <title>Pervasive Adenine N6-methylation of Active Genes in Fungi.</title>
        <authorList>
            <consortium name="DOE Joint Genome Institute"/>
            <person name="Mondo S.J."/>
            <person name="Dannebaum R.O."/>
            <person name="Kuo R.C."/>
            <person name="Labutti K."/>
            <person name="Haridas S."/>
            <person name="Kuo A."/>
            <person name="Salamov A."/>
            <person name="Ahrendt S.R."/>
            <person name="Lipzen A."/>
            <person name="Sullivan W."/>
            <person name="Andreopoulos W.B."/>
            <person name="Clum A."/>
            <person name="Lindquist E."/>
            <person name="Daum C."/>
            <person name="Ramamoorthy G.K."/>
            <person name="Gryganskyi A."/>
            <person name="Culley D."/>
            <person name="Magnuson J.K."/>
            <person name="James T.Y."/>
            <person name="O'Malley M.A."/>
            <person name="Stajich J.E."/>
            <person name="Spatafora J.W."/>
            <person name="Visel A."/>
            <person name="Grigoriev I.V."/>
        </authorList>
    </citation>
    <scope>NUCLEOTIDE SEQUENCE [LARGE SCALE GENOMIC DNA]</scope>
    <source>
        <strain evidence="13 14">NRRL 3116</strain>
    </source>
</reference>
<feature type="region of interest" description="Disordered" evidence="12">
    <location>
        <begin position="123"/>
        <end position="170"/>
    </location>
</feature>
<keyword evidence="14" id="KW-1185">Reference proteome</keyword>
<keyword evidence="4" id="KW-0509">mRNA transport</keyword>
<evidence type="ECO:0000256" key="6">
    <source>
        <dbReference type="ARBA" id="ARBA00023010"/>
    </source>
</evidence>
<keyword evidence="3" id="KW-0813">Transport</keyword>
<proteinExistence type="inferred from homology"/>
<evidence type="ECO:0000256" key="9">
    <source>
        <dbReference type="ARBA" id="ARBA00026227"/>
    </source>
</evidence>
<dbReference type="PANTHER" id="PTHR12960:SF0">
    <property type="entry name" value="MRNA EXPORT FACTOR GLE1"/>
    <property type="match status" value="1"/>
</dbReference>
<feature type="coiled-coil region" evidence="11">
    <location>
        <begin position="298"/>
        <end position="357"/>
    </location>
</feature>
<evidence type="ECO:0000256" key="10">
    <source>
        <dbReference type="ARBA" id="ARBA00029983"/>
    </source>
</evidence>
<comment type="similarity">
    <text evidence="2">Belongs to the GLE1 family.</text>
</comment>
<feature type="compositionally biased region" description="Polar residues" evidence="12">
    <location>
        <begin position="123"/>
        <end position="136"/>
    </location>
</feature>
<gene>
    <name evidence="13" type="ORF">BCR41DRAFT_387515</name>
</gene>
<evidence type="ECO:0000313" key="14">
    <source>
        <dbReference type="Proteomes" id="UP000193648"/>
    </source>
</evidence>
<evidence type="ECO:0000256" key="3">
    <source>
        <dbReference type="ARBA" id="ARBA00022448"/>
    </source>
</evidence>
<keyword evidence="11" id="KW-0175">Coiled coil</keyword>
<evidence type="ECO:0000256" key="8">
    <source>
        <dbReference type="ARBA" id="ARBA00023242"/>
    </source>
</evidence>
<evidence type="ECO:0000256" key="2">
    <source>
        <dbReference type="ARBA" id="ARBA00011056"/>
    </source>
</evidence>
<evidence type="ECO:0000256" key="5">
    <source>
        <dbReference type="ARBA" id="ARBA00022927"/>
    </source>
</evidence>
<dbReference type="AlphaFoldDB" id="A0A1Y2GIJ0"/>
<feature type="region of interest" description="Disordered" evidence="12">
    <location>
        <begin position="29"/>
        <end position="72"/>
    </location>
</feature>
<dbReference type="GO" id="GO:0005543">
    <property type="term" value="F:phospholipid binding"/>
    <property type="evidence" value="ECO:0007669"/>
    <property type="project" value="TreeGrafter"/>
</dbReference>
<feature type="compositionally biased region" description="Acidic residues" evidence="12">
    <location>
        <begin position="152"/>
        <end position="170"/>
    </location>
</feature>